<name>A0A4R9GK51_9LEPT</name>
<accession>A0A4R9GK51</accession>
<reference evidence="1" key="1">
    <citation type="journal article" date="2019" name="PLoS Negl. Trop. Dis.">
        <title>Revisiting the worldwide diversity of Leptospira species in the environment.</title>
        <authorList>
            <person name="Vincent A.T."/>
            <person name="Schiettekatte O."/>
            <person name="Bourhy P."/>
            <person name="Veyrier F.J."/>
            <person name="Picardeau M."/>
        </authorList>
    </citation>
    <scope>NUCLEOTIDE SEQUENCE [LARGE SCALE GENOMIC DNA]</scope>
    <source>
        <strain evidence="1">SSW15</strain>
    </source>
</reference>
<dbReference type="AlphaFoldDB" id="A0A4R9GK51"/>
<dbReference type="OrthoDB" id="343291at2"/>
<dbReference type="EMBL" id="RQET01000001">
    <property type="protein sequence ID" value="TGK14124.1"/>
    <property type="molecule type" value="Genomic_DNA"/>
</dbReference>
<evidence type="ECO:0008006" key="3">
    <source>
        <dbReference type="Google" id="ProtNLM"/>
    </source>
</evidence>
<comment type="caution">
    <text evidence="1">The sequence shown here is derived from an EMBL/GenBank/DDBJ whole genome shotgun (WGS) entry which is preliminary data.</text>
</comment>
<evidence type="ECO:0000313" key="2">
    <source>
        <dbReference type="Proteomes" id="UP000298458"/>
    </source>
</evidence>
<sequence>MNPNVRRFPFKRVFSVLFLSISLPLQLDLDADEVVLRSGRRLSDLTLEKEGPDDFIFSFSEGIPIRIPKSEIVQHIRNQNIPAKEEKSSEMLTKDQIINKISVSAGPEKKRDFDLTWSQSLTNDVFINGNSFFGNAYARRGDLKYSSLPKSLILDTVVNIPTNLEGLNLTIRELSPLNGRSNRDVDGGFQAAPFAPDVSLSQALQNPGVYKQRKETNGLRDALAAVLMYRWRTNRLGDFNTGMIYYANTQPGFALGLFTAGWNLPFLTYLNPSYFFNIRFTSERIGGASIGGQNDMDSGYPTNAFNGSTFHRFSIHHEYDITKDFKVQPGIDLGYQYYNDNIDRRSGFKNLDFKLMVRYSSFFASLTDVYRPNTYMIDNNYYYPNIVGGQTVGVVPGASTVQPLPANSNDGLTVNPSKSYGTSNEIVLNSIANSNLDPNIKQALVNHHLAQKIPLHSVIWSFGYSIRL</sequence>
<protein>
    <recommendedName>
        <fullName evidence="3">Porin</fullName>
    </recommendedName>
</protein>
<organism evidence="1 2">
    <name type="scientific">Leptospira fletcheri</name>
    <dbReference type="NCBI Taxonomy" id="2484981"/>
    <lineage>
        <taxon>Bacteria</taxon>
        <taxon>Pseudomonadati</taxon>
        <taxon>Spirochaetota</taxon>
        <taxon>Spirochaetia</taxon>
        <taxon>Leptospirales</taxon>
        <taxon>Leptospiraceae</taxon>
        <taxon>Leptospira</taxon>
    </lineage>
</organism>
<gene>
    <name evidence="1" type="ORF">EHO60_01915</name>
</gene>
<dbReference type="RefSeq" id="WP_135766466.1">
    <property type="nucleotide sequence ID" value="NZ_RQET01000001.1"/>
</dbReference>
<proteinExistence type="predicted"/>
<evidence type="ECO:0000313" key="1">
    <source>
        <dbReference type="EMBL" id="TGK14124.1"/>
    </source>
</evidence>
<dbReference type="Proteomes" id="UP000298458">
    <property type="component" value="Unassembled WGS sequence"/>
</dbReference>
<keyword evidence="2" id="KW-1185">Reference proteome</keyword>